<sequence length="167" mass="18748">MSRRLYCTKLRFSKHDLKVPEERIQHWRNRDTIESLVHATVVKGLTLGTVCGSSHQLWDTCDDGPKTGICRPSVWCILTPSRAVRPQTPAVRPSWNVSGGDRSDESRRWQTKHLCIGGGWDNGRFEEYDPSDAPGSPQLDLDRPATGTRGNFGSHKDITDSLMMTAE</sequence>
<dbReference type="EMBL" id="KZ824745">
    <property type="protein sequence ID" value="RAK70935.1"/>
    <property type="molecule type" value="Genomic_DNA"/>
</dbReference>
<gene>
    <name evidence="2" type="ORF">BO72DRAFT_502401</name>
</gene>
<organism evidence="2 3">
    <name type="scientific">Aspergillus fijiensis CBS 313.89</name>
    <dbReference type="NCBI Taxonomy" id="1448319"/>
    <lineage>
        <taxon>Eukaryota</taxon>
        <taxon>Fungi</taxon>
        <taxon>Dikarya</taxon>
        <taxon>Ascomycota</taxon>
        <taxon>Pezizomycotina</taxon>
        <taxon>Eurotiomycetes</taxon>
        <taxon>Eurotiomycetidae</taxon>
        <taxon>Eurotiales</taxon>
        <taxon>Aspergillaceae</taxon>
        <taxon>Aspergillus</taxon>
    </lineage>
</organism>
<feature type="region of interest" description="Disordered" evidence="1">
    <location>
        <begin position="125"/>
        <end position="167"/>
    </location>
</feature>
<dbReference type="VEuPathDB" id="FungiDB:BO72DRAFT_502401"/>
<dbReference type="GeneID" id="63866399"/>
<proteinExistence type="predicted"/>
<evidence type="ECO:0000256" key="1">
    <source>
        <dbReference type="SAM" id="MobiDB-lite"/>
    </source>
</evidence>
<dbReference type="RefSeq" id="XP_040794947.1">
    <property type="nucleotide sequence ID" value="XM_040949066.1"/>
</dbReference>
<accession>A0A8G1VS69</accession>
<keyword evidence="3" id="KW-1185">Reference proteome</keyword>
<dbReference type="AlphaFoldDB" id="A0A8G1VS69"/>
<dbReference type="Proteomes" id="UP000249789">
    <property type="component" value="Unassembled WGS sequence"/>
</dbReference>
<evidence type="ECO:0000313" key="2">
    <source>
        <dbReference type="EMBL" id="RAK70935.1"/>
    </source>
</evidence>
<protein>
    <submittedName>
        <fullName evidence="2">Uncharacterized protein</fullName>
    </submittedName>
</protein>
<reference evidence="2 3" key="1">
    <citation type="submission" date="2018-02" db="EMBL/GenBank/DDBJ databases">
        <title>The genomes of Aspergillus section Nigri reveals drivers in fungal speciation.</title>
        <authorList>
            <consortium name="DOE Joint Genome Institute"/>
            <person name="Vesth T.C."/>
            <person name="Nybo J."/>
            <person name="Theobald S."/>
            <person name="Brandl J."/>
            <person name="Frisvad J.C."/>
            <person name="Nielsen K.F."/>
            <person name="Lyhne E.K."/>
            <person name="Kogle M.E."/>
            <person name="Kuo A."/>
            <person name="Riley R."/>
            <person name="Clum A."/>
            <person name="Nolan M."/>
            <person name="Lipzen A."/>
            <person name="Salamov A."/>
            <person name="Henrissat B."/>
            <person name="Wiebenga A."/>
            <person name="De vries R.P."/>
            <person name="Grigoriev I.V."/>
            <person name="Mortensen U.H."/>
            <person name="Andersen M.R."/>
            <person name="Baker S.E."/>
        </authorList>
    </citation>
    <scope>NUCLEOTIDE SEQUENCE [LARGE SCALE GENOMIC DNA]</scope>
    <source>
        <strain evidence="2 3">CBS 313.89</strain>
    </source>
</reference>
<name>A0A8G1VS69_9EURO</name>
<evidence type="ECO:0000313" key="3">
    <source>
        <dbReference type="Proteomes" id="UP000249789"/>
    </source>
</evidence>